<reference evidence="1 2" key="1">
    <citation type="submission" date="2017-11" db="EMBL/GenBank/DDBJ databases">
        <title>Comparitive Functional Genomics of Dry Heat Resistant strains isolated from the Viking Spacecraft.</title>
        <authorList>
            <person name="Seuylemezian A."/>
            <person name="Cooper K."/>
            <person name="Vaishampayan P."/>
        </authorList>
    </citation>
    <scope>NUCLEOTIDE SEQUENCE [LARGE SCALE GENOMIC DNA]</scope>
    <source>
        <strain evidence="1 2">V1-29</strain>
    </source>
</reference>
<keyword evidence="2" id="KW-1185">Reference proteome</keyword>
<dbReference type="Proteomes" id="UP000234748">
    <property type="component" value="Unassembled WGS sequence"/>
</dbReference>
<dbReference type="AlphaFoldDB" id="A0A2N5M528"/>
<proteinExistence type="predicted"/>
<accession>A0A2N5M528</accession>
<evidence type="ECO:0000313" key="2">
    <source>
        <dbReference type="Proteomes" id="UP000234748"/>
    </source>
</evidence>
<dbReference type="EMBL" id="PGUY01000039">
    <property type="protein sequence ID" value="PLT29468.1"/>
    <property type="molecule type" value="Genomic_DNA"/>
</dbReference>
<dbReference type="RefSeq" id="WP_101642785.1">
    <property type="nucleotide sequence ID" value="NZ_PGUY01000039.1"/>
</dbReference>
<name>A0A2N5M528_9BACI</name>
<protein>
    <submittedName>
        <fullName evidence="1">Uncharacterized protein</fullName>
    </submittedName>
</protein>
<organism evidence="1 2">
    <name type="scientific">Peribacillus deserti</name>
    <dbReference type="NCBI Taxonomy" id="673318"/>
    <lineage>
        <taxon>Bacteria</taxon>
        <taxon>Bacillati</taxon>
        <taxon>Bacillota</taxon>
        <taxon>Bacilli</taxon>
        <taxon>Bacillales</taxon>
        <taxon>Bacillaceae</taxon>
        <taxon>Peribacillus</taxon>
    </lineage>
</organism>
<comment type="caution">
    <text evidence="1">The sequence shown here is derived from an EMBL/GenBank/DDBJ whole genome shotgun (WGS) entry which is preliminary data.</text>
</comment>
<gene>
    <name evidence="1" type="ORF">CUU66_12850</name>
</gene>
<sequence>MSVINCVMVYDHVVEKIAIESSRENFERALEGEVKSFILSDQTVALFNEEAISKNLPRNFLGVYGTIIFCKYYKSQISSLEADEQAALLKKLNLQL</sequence>
<evidence type="ECO:0000313" key="1">
    <source>
        <dbReference type="EMBL" id="PLT29468.1"/>
    </source>
</evidence>